<dbReference type="SUPFAM" id="SSF48431">
    <property type="entry name" value="Lipovitellin-phosvitin complex, superhelical domain"/>
    <property type="match status" value="1"/>
</dbReference>
<dbReference type="Gene3D" id="2.30.230.10">
    <property type="entry name" value="Lipovitellin, beta-sheet shell regions, chain A"/>
    <property type="match status" value="1"/>
</dbReference>
<gene>
    <name evidence="5" type="ORF">MELIAE_LOCUS8427</name>
</gene>
<dbReference type="InterPro" id="IPR015819">
    <property type="entry name" value="Lipid_transp_b-sht_shell"/>
</dbReference>
<dbReference type="InterPro" id="IPR015816">
    <property type="entry name" value="Vitellinogen_b-sht_N"/>
</dbReference>
<keyword evidence="6" id="KW-1185">Reference proteome</keyword>
<evidence type="ECO:0000256" key="2">
    <source>
        <dbReference type="PROSITE-ProRule" id="PRU00557"/>
    </source>
</evidence>
<dbReference type="SMART" id="SM00638">
    <property type="entry name" value="LPD_N"/>
    <property type="match status" value="1"/>
</dbReference>
<evidence type="ECO:0000256" key="1">
    <source>
        <dbReference type="ARBA" id="ARBA00022729"/>
    </source>
</evidence>
<dbReference type="InterPro" id="IPR001747">
    <property type="entry name" value="Vitellogenin_N"/>
</dbReference>
<dbReference type="InterPro" id="IPR011030">
    <property type="entry name" value="Lipovitellin_superhlx_dom"/>
</dbReference>
<dbReference type="Pfam" id="PF01347">
    <property type="entry name" value="Vitellogenin_N"/>
    <property type="match status" value="1"/>
</dbReference>
<dbReference type="PANTHER" id="PTHR23345:SF33">
    <property type="entry name" value="CROSSVEINLESS D"/>
    <property type="match status" value="1"/>
</dbReference>
<accession>A0A9P0B995</accession>
<dbReference type="PROSITE" id="PS51211">
    <property type="entry name" value="VITELLOGENIN"/>
    <property type="match status" value="1"/>
</dbReference>
<organism evidence="5 6">
    <name type="scientific">Brassicogethes aeneus</name>
    <name type="common">Rape pollen beetle</name>
    <name type="synonym">Meligethes aeneus</name>
    <dbReference type="NCBI Taxonomy" id="1431903"/>
    <lineage>
        <taxon>Eukaryota</taxon>
        <taxon>Metazoa</taxon>
        <taxon>Ecdysozoa</taxon>
        <taxon>Arthropoda</taxon>
        <taxon>Hexapoda</taxon>
        <taxon>Insecta</taxon>
        <taxon>Pterygota</taxon>
        <taxon>Neoptera</taxon>
        <taxon>Endopterygota</taxon>
        <taxon>Coleoptera</taxon>
        <taxon>Polyphaga</taxon>
        <taxon>Cucujiformia</taxon>
        <taxon>Nitidulidae</taxon>
        <taxon>Meligethinae</taxon>
        <taxon>Brassicogethes</taxon>
    </lineage>
</organism>
<name>A0A9P0B995_BRAAE</name>
<evidence type="ECO:0000313" key="5">
    <source>
        <dbReference type="EMBL" id="CAH0557809.1"/>
    </source>
</evidence>
<reference evidence="5" key="1">
    <citation type="submission" date="2021-12" db="EMBL/GenBank/DDBJ databases">
        <authorList>
            <person name="King R."/>
        </authorList>
    </citation>
    <scope>NUCLEOTIDE SEQUENCE</scope>
</reference>
<dbReference type="PANTHER" id="PTHR23345">
    <property type="entry name" value="VITELLOGENIN-RELATED"/>
    <property type="match status" value="1"/>
</dbReference>
<dbReference type="SUPFAM" id="SSF56968">
    <property type="entry name" value="Lipovitellin-phosvitin complex, beta-sheet shell regions"/>
    <property type="match status" value="1"/>
</dbReference>
<evidence type="ECO:0000256" key="3">
    <source>
        <dbReference type="SAM" id="SignalP"/>
    </source>
</evidence>
<dbReference type="EMBL" id="OV121136">
    <property type="protein sequence ID" value="CAH0557809.1"/>
    <property type="molecule type" value="Genomic_DNA"/>
</dbReference>
<dbReference type="OrthoDB" id="5956066at2759"/>
<evidence type="ECO:0000259" key="4">
    <source>
        <dbReference type="PROSITE" id="PS51211"/>
    </source>
</evidence>
<dbReference type="GO" id="GO:0005319">
    <property type="term" value="F:lipid transporter activity"/>
    <property type="evidence" value="ECO:0007669"/>
    <property type="project" value="InterPro"/>
</dbReference>
<feature type="domain" description="Vitellogenin" evidence="4">
    <location>
        <begin position="20"/>
        <end position="690"/>
    </location>
</feature>
<evidence type="ECO:0000313" key="6">
    <source>
        <dbReference type="Proteomes" id="UP001154078"/>
    </source>
</evidence>
<dbReference type="Proteomes" id="UP001154078">
    <property type="component" value="Chromosome 5"/>
</dbReference>
<feature type="chain" id="PRO_5040135168" description="Vitellogenin domain-containing protein" evidence="3">
    <location>
        <begin position="19"/>
        <end position="1437"/>
    </location>
</feature>
<feature type="signal peptide" evidence="3">
    <location>
        <begin position="1"/>
        <end position="18"/>
    </location>
</feature>
<protein>
    <recommendedName>
        <fullName evidence="4">Vitellogenin domain-containing protein</fullName>
    </recommendedName>
</protein>
<sequence length="1437" mass="165840">MGSTTGLFVLALLACSSAFFVPAGKQLVYEYEAIVKAGTLIPTNHASQFMLRGKLNLNCADKVCHVFLADLKYQLYNGVMNHHDELLAKELDAPSEVADLMKPFAIKYDADGKVVEIMVEESEHLWAVNIKKSIATILQLEGDKIMSEKKPHGFTSFEQSIYGVSRVLYNVLPKSDDVMEVQKMLVIPTNQKIMRHSIKEVDPEECDAPHQAPYSRDSQRKYLLVADEGHKIVKRVEANGGIYYHPFEGKSEAQYLFVNQTMEFISKVDAKPIATPSKVIKDLSYTIFDETAESEGVPSLALGRRVYDSKKLIAKVMLELEGVMSYMKANHIHMNIPNFKEGQKINKLKEMMMHLDIKGMEELYTLVLTKPTHIQEIYHQLLPIVGTRASLHCIMKCMENDKIDDNTLTDMLQDMPKHIVAPNQVVLTEMEKLMTLNKDWEVQKSAILAFSNIVSSSHKFQQKMYKYRHFNEFFDEKEFETEVPSSKDIEKKFEKYVTMFVEKVKSAKTYKERLVYFSALSNMGLDSMIPHLIPIIRGEVFPDHHIRLWAMWTLSSVAEGNHEETYDLLWPILSNTKEHTELRIVAYWIIMETIPYKTTFMNMYWTLKNDPCMELYHFHYTYLQSLSNRADRCYGDMKIWARQLLRYMNPPTHGVSEYDLIDFEDIKYGFGMGLHGVFIRSNDSIIINGIQTSQIFNLFHTDYVVNIKINGIKRSWDLFTLNTKSNDRLMTFNENVLNIINLSPELEKDMHIEVVLMKDNQIVDTMFIDFEQLAMLKKMPVMKWWKEGSGFSKKQMSISYDMYAKTLIPTDMGMPALLIVSVPEVHLIDMKFNKETVDKVMKLHIDGSVKTWAHAKHGLTVYNPIADAMQGINKYHSYDSMIPLLMDVSVNTQQGTIKFSVGKHNDATKDLMGLRSHVASIVFMNEQGKATSELQLSSPSSKHHVMVTRGEKHRHNYPLSYHEDSISGRNWEIQVYDSEIAVSNGTFNHARHMFYQPYTKHFKTPFQHMFLSALNMDAYIDMMPMPKTHGLFVRVWPKNDVSNVDLTIRFDRTILSREFIYAPAMKVNAKVTYAVKNAEKSLKTWDMNAVWERNDGHSVNALKMVITRIIPGQKDYKVCVDGTRKWNLKGVTGHLNIGMGQSADDKCVLDDTTIEITMTGEKSEEQLAPSEHSYHSCEYPMPYSVSSYKTMNCLYAMTSIRKYVYDIKTNKVPNEFKKNLIKVLDVVKSEHMPFFQWVDEHHEKIGEQNLKIEVTYPMSRSVVDIEVFTNQHLFSMTGLPISTWAFYGFHPDSLQYPKMMHVFHNMGKLHFSKIDMDSQVWNKISNKKDWSMIIGNDATKPTQALFVQEVSENVMGIKIQDAAHTMILTPDHVKIDGQDGKWMESLDWVFWNNLEHEDTHKVALMLPHSGLFIIYDGRSMMVLRPPVDFEWHGLAMH</sequence>
<proteinExistence type="predicted"/>
<keyword evidence="1 3" id="KW-0732">Signal</keyword>
<comment type="caution">
    <text evidence="2">Lacks conserved residue(s) required for the propagation of feature annotation.</text>
</comment>
<dbReference type="Gene3D" id="1.25.10.20">
    <property type="entry name" value="Vitellinogen, superhelical"/>
    <property type="match status" value="1"/>
</dbReference>
<dbReference type="InterPro" id="IPR050733">
    <property type="entry name" value="Vitellogenin/Apolipophorin"/>
</dbReference>